<evidence type="ECO:0000313" key="3">
    <source>
        <dbReference type="Proteomes" id="UP000237105"/>
    </source>
</evidence>
<proteinExistence type="predicted"/>
<sequence length="88" mass="10213">MGHTKVCYSESSKLRIDRKHNSNRKQITRKSSFFKPVNYNIVARCFIFLYSIPHIFLTSPRNSWTFFPSARDLATLSSPSAGTSWPRQ</sequence>
<evidence type="ECO:0000313" key="2">
    <source>
        <dbReference type="EMBL" id="PON67261.1"/>
    </source>
</evidence>
<name>A0A2P5D1T7_PARAD</name>
<dbReference type="AlphaFoldDB" id="A0A2P5D1T7"/>
<dbReference type="EMBL" id="JXTB01000073">
    <property type="protein sequence ID" value="PON67261.1"/>
    <property type="molecule type" value="Genomic_DNA"/>
</dbReference>
<reference evidence="3" key="1">
    <citation type="submission" date="2016-06" db="EMBL/GenBank/DDBJ databases">
        <title>Parallel loss of symbiosis genes in relatives of nitrogen-fixing non-legume Parasponia.</title>
        <authorList>
            <person name="Van Velzen R."/>
            <person name="Holmer R."/>
            <person name="Bu F."/>
            <person name="Rutten L."/>
            <person name="Van Zeijl A."/>
            <person name="Liu W."/>
            <person name="Santuari L."/>
            <person name="Cao Q."/>
            <person name="Sharma T."/>
            <person name="Shen D."/>
            <person name="Roswanjaya Y."/>
            <person name="Wardhani T."/>
            <person name="Kalhor M.S."/>
            <person name="Jansen J."/>
            <person name="Van den Hoogen J."/>
            <person name="Gungor B."/>
            <person name="Hartog M."/>
            <person name="Hontelez J."/>
            <person name="Verver J."/>
            <person name="Yang W.-C."/>
            <person name="Schijlen E."/>
            <person name="Repin R."/>
            <person name="Schilthuizen M."/>
            <person name="Schranz E."/>
            <person name="Heidstra R."/>
            <person name="Miyata K."/>
            <person name="Fedorova E."/>
            <person name="Kohlen W."/>
            <person name="Bisseling T."/>
            <person name="Smit S."/>
            <person name="Geurts R."/>
        </authorList>
    </citation>
    <scope>NUCLEOTIDE SEQUENCE [LARGE SCALE GENOMIC DNA]</scope>
    <source>
        <strain evidence="3">cv. WU1-14</strain>
    </source>
</reference>
<keyword evidence="1" id="KW-0812">Transmembrane</keyword>
<keyword evidence="1" id="KW-0472">Membrane</keyword>
<keyword evidence="3" id="KW-1185">Reference proteome</keyword>
<gene>
    <name evidence="2" type="ORF">PanWU01x14_104360</name>
</gene>
<organism evidence="2 3">
    <name type="scientific">Parasponia andersonii</name>
    <name type="common">Sponia andersonii</name>
    <dbReference type="NCBI Taxonomy" id="3476"/>
    <lineage>
        <taxon>Eukaryota</taxon>
        <taxon>Viridiplantae</taxon>
        <taxon>Streptophyta</taxon>
        <taxon>Embryophyta</taxon>
        <taxon>Tracheophyta</taxon>
        <taxon>Spermatophyta</taxon>
        <taxon>Magnoliopsida</taxon>
        <taxon>eudicotyledons</taxon>
        <taxon>Gunneridae</taxon>
        <taxon>Pentapetalae</taxon>
        <taxon>rosids</taxon>
        <taxon>fabids</taxon>
        <taxon>Rosales</taxon>
        <taxon>Cannabaceae</taxon>
        <taxon>Parasponia</taxon>
    </lineage>
</organism>
<feature type="transmembrane region" description="Helical" evidence="1">
    <location>
        <begin position="37"/>
        <end position="57"/>
    </location>
</feature>
<accession>A0A2P5D1T7</accession>
<dbReference type="OrthoDB" id="10520000at2759"/>
<comment type="caution">
    <text evidence="2">The sequence shown here is derived from an EMBL/GenBank/DDBJ whole genome shotgun (WGS) entry which is preliminary data.</text>
</comment>
<evidence type="ECO:0000256" key="1">
    <source>
        <dbReference type="SAM" id="Phobius"/>
    </source>
</evidence>
<keyword evidence="1" id="KW-1133">Transmembrane helix</keyword>
<protein>
    <submittedName>
        <fullName evidence="2">Uncharacterized protein</fullName>
    </submittedName>
</protein>
<dbReference type="Proteomes" id="UP000237105">
    <property type="component" value="Unassembled WGS sequence"/>
</dbReference>